<name>A0A5D4HA16_9SPHI</name>
<dbReference type="AlphaFoldDB" id="A0A5D4HA16"/>
<reference evidence="2 3" key="1">
    <citation type="submission" date="2019-08" db="EMBL/GenBank/DDBJ databases">
        <title>Phlebobacter frassis gen. nov. sp. nov., a new member of family Sphingobacteriaceae isolated from sand fly rearing media.</title>
        <authorList>
            <person name="Kakumanu M.L."/>
            <person name="Marayati B.F."/>
            <person name="Wada-Katsumata A."/>
            <person name="Wasserberg G."/>
            <person name="Schal C."/>
            <person name="Apperson C.S."/>
            <person name="Ponnusamy L."/>
        </authorList>
    </citation>
    <scope>NUCLEOTIDE SEQUENCE [LARGE SCALE GENOMIC DNA]</scope>
    <source>
        <strain evidence="2 3">SSI9</strain>
    </source>
</reference>
<dbReference type="Proteomes" id="UP000322362">
    <property type="component" value="Unassembled WGS sequence"/>
</dbReference>
<protein>
    <submittedName>
        <fullName evidence="2">Uncharacterized protein</fullName>
    </submittedName>
</protein>
<sequence length="218" mass="25897">MKPYISYSLLLSYFLLTLQGSYAQSEMDLLEQVQNRITINHDNGEKEVFTVTPKTAKARSQRLYHWYQAQRVQQTQGGYTGKLLHGNYNRYAPNKQLMLQGTYKKGLADGNWKEWRPNHRLAKEEHWKKGQQDGKARHYDEQGKLLLQGKMKDGKWHGKVWIFDAADSSYRWDYYKQGMQISRDGYIQSNLFRRTGRFFEQTWHSIFSRKADNDDIIE</sequence>
<dbReference type="Gene3D" id="3.90.930.1">
    <property type="match status" value="1"/>
</dbReference>
<accession>A0A5D4HA16</accession>
<dbReference type="SUPFAM" id="SSF82185">
    <property type="entry name" value="Histone H3 K4-specific methyltransferase SET7/9 N-terminal domain"/>
    <property type="match status" value="1"/>
</dbReference>
<gene>
    <name evidence="2" type="ORF">FXV77_10430</name>
</gene>
<comment type="caution">
    <text evidence="2">The sequence shown here is derived from an EMBL/GenBank/DDBJ whole genome shotgun (WGS) entry which is preliminary data.</text>
</comment>
<proteinExistence type="predicted"/>
<evidence type="ECO:0000313" key="3">
    <source>
        <dbReference type="Proteomes" id="UP000322362"/>
    </source>
</evidence>
<feature type="signal peptide" evidence="1">
    <location>
        <begin position="1"/>
        <end position="23"/>
    </location>
</feature>
<feature type="chain" id="PRO_5022685967" evidence="1">
    <location>
        <begin position="24"/>
        <end position="218"/>
    </location>
</feature>
<dbReference type="EMBL" id="VTAV01000005">
    <property type="protein sequence ID" value="TYR36315.1"/>
    <property type="molecule type" value="Genomic_DNA"/>
</dbReference>
<keyword evidence="1" id="KW-0732">Signal</keyword>
<dbReference type="RefSeq" id="WP_148919166.1">
    <property type="nucleotide sequence ID" value="NZ_VTAV01000005.1"/>
</dbReference>
<keyword evidence="3" id="KW-1185">Reference proteome</keyword>
<evidence type="ECO:0000256" key="1">
    <source>
        <dbReference type="SAM" id="SignalP"/>
    </source>
</evidence>
<organism evidence="2 3">
    <name type="scientific">Sphingobacterium phlebotomi</name>
    <dbReference type="NCBI Taxonomy" id="2605433"/>
    <lineage>
        <taxon>Bacteria</taxon>
        <taxon>Pseudomonadati</taxon>
        <taxon>Bacteroidota</taxon>
        <taxon>Sphingobacteriia</taxon>
        <taxon>Sphingobacteriales</taxon>
        <taxon>Sphingobacteriaceae</taxon>
        <taxon>Sphingobacterium</taxon>
    </lineage>
</organism>
<evidence type="ECO:0000313" key="2">
    <source>
        <dbReference type="EMBL" id="TYR36315.1"/>
    </source>
</evidence>